<evidence type="ECO:0000313" key="1">
    <source>
        <dbReference type="EMBL" id="KAI7989089.1"/>
    </source>
</evidence>
<dbReference type="EMBL" id="CM045771">
    <property type="protein sequence ID" value="KAI7989089.1"/>
    <property type="molecule type" value="Genomic_DNA"/>
</dbReference>
<accession>A0ACC0FL84</accession>
<comment type="caution">
    <text evidence="1">The sequence shown here is derived from an EMBL/GenBank/DDBJ whole genome shotgun (WGS) entry which is preliminary data.</text>
</comment>
<organism evidence="1 2">
    <name type="scientific">Camellia lanceoleosa</name>
    <dbReference type="NCBI Taxonomy" id="1840588"/>
    <lineage>
        <taxon>Eukaryota</taxon>
        <taxon>Viridiplantae</taxon>
        <taxon>Streptophyta</taxon>
        <taxon>Embryophyta</taxon>
        <taxon>Tracheophyta</taxon>
        <taxon>Spermatophyta</taxon>
        <taxon>Magnoliopsida</taxon>
        <taxon>eudicotyledons</taxon>
        <taxon>Gunneridae</taxon>
        <taxon>Pentapetalae</taxon>
        <taxon>asterids</taxon>
        <taxon>Ericales</taxon>
        <taxon>Theaceae</taxon>
        <taxon>Camellia</taxon>
    </lineage>
</organism>
<keyword evidence="2" id="KW-1185">Reference proteome</keyword>
<reference evidence="1 2" key="1">
    <citation type="journal article" date="2022" name="Plant J.">
        <title>Chromosome-level genome of Camellia lanceoleosa provides a valuable resource for understanding genome evolution and self-incompatibility.</title>
        <authorList>
            <person name="Gong W."/>
            <person name="Xiao S."/>
            <person name="Wang L."/>
            <person name="Liao Z."/>
            <person name="Chang Y."/>
            <person name="Mo W."/>
            <person name="Hu G."/>
            <person name="Li W."/>
            <person name="Zhao G."/>
            <person name="Zhu H."/>
            <person name="Hu X."/>
            <person name="Ji K."/>
            <person name="Xiang X."/>
            <person name="Song Q."/>
            <person name="Yuan D."/>
            <person name="Jin S."/>
            <person name="Zhang L."/>
        </authorList>
    </citation>
    <scope>NUCLEOTIDE SEQUENCE [LARGE SCALE GENOMIC DNA]</scope>
    <source>
        <strain evidence="1">SQ_2022a</strain>
    </source>
</reference>
<gene>
    <name evidence="1" type="ORF">LOK49_LG13G02188</name>
</gene>
<evidence type="ECO:0000313" key="2">
    <source>
        <dbReference type="Proteomes" id="UP001060215"/>
    </source>
</evidence>
<sequence length="84" mass="9797">MCANDDKESVMKGISYRAQDYLIEPVQLEEVKNIWQHVARKNLFNTMKSGTMQAGADQNPPIPSSKRQRKKSNEEEEEQDDERR</sequence>
<protein>
    <submittedName>
        <fullName evidence="1">Two-component response regulator ARR18</fullName>
    </submittedName>
</protein>
<dbReference type="Proteomes" id="UP001060215">
    <property type="component" value="Chromosome 14"/>
</dbReference>
<name>A0ACC0FL84_9ERIC</name>
<proteinExistence type="predicted"/>